<dbReference type="Pfam" id="PF02604">
    <property type="entry name" value="PhdYeFM_antitox"/>
    <property type="match status" value="1"/>
</dbReference>
<gene>
    <name evidence="3" type="ORF">A3A38_00685</name>
</gene>
<dbReference type="NCBIfam" id="TIGR01552">
    <property type="entry name" value="phd_fam"/>
    <property type="match status" value="1"/>
</dbReference>
<reference evidence="3 4" key="1">
    <citation type="journal article" date="2016" name="Nat. Commun.">
        <title>Thousands of microbial genomes shed light on interconnected biogeochemical processes in an aquifer system.</title>
        <authorList>
            <person name="Anantharaman K."/>
            <person name="Brown C.T."/>
            <person name="Hug L.A."/>
            <person name="Sharon I."/>
            <person name="Castelle C.J."/>
            <person name="Probst A.J."/>
            <person name="Thomas B.C."/>
            <person name="Singh A."/>
            <person name="Wilkins M.J."/>
            <person name="Karaoz U."/>
            <person name="Brodie E.L."/>
            <person name="Williams K.H."/>
            <person name="Hubbard S.S."/>
            <person name="Banfield J.F."/>
        </authorList>
    </citation>
    <scope>NUCLEOTIDE SEQUENCE [LARGE SCALE GENOMIC DNA]</scope>
</reference>
<sequence length="88" mass="9803">MSQIVQRSMAAGDAKNRFGELIDAAQREPIVIQKHGRAVAVVLSADEFARFEALEDAWWGEQAKAVMKKPSFIGTKKSADYMKRVLHA</sequence>
<comment type="caution">
    <text evidence="3">The sequence shown here is derived from an EMBL/GenBank/DDBJ whole genome shotgun (WGS) entry which is preliminary data.</text>
</comment>
<organism evidence="3 4">
    <name type="scientific">Candidatus Kaiserbacteria bacterium RIFCSPLOWO2_01_FULL_53_17</name>
    <dbReference type="NCBI Taxonomy" id="1798511"/>
    <lineage>
        <taxon>Bacteria</taxon>
        <taxon>Candidatus Kaiseribacteriota</taxon>
    </lineage>
</organism>
<evidence type="ECO:0000313" key="4">
    <source>
        <dbReference type="Proteomes" id="UP000177306"/>
    </source>
</evidence>
<dbReference type="Gene3D" id="3.40.1620.10">
    <property type="entry name" value="YefM-like domain"/>
    <property type="match status" value="1"/>
</dbReference>
<protein>
    <recommendedName>
        <fullName evidence="2">Antitoxin</fullName>
    </recommendedName>
</protein>
<evidence type="ECO:0000256" key="2">
    <source>
        <dbReference type="RuleBase" id="RU362080"/>
    </source>
</evidence>
<dbReference type="Proteomes" id="UP000177306">
    <property type="component" value="Unassembled WGS sequence"/>
</dbReference>
<dbReference type="SUPFAM" id="SSF143120">
    <property type="entry name" value="YefM-like"/>
    <property type="match status" value="1"/>
</dbReference>
<evidence type="ECO:0000256" key="1">
    <source>
        <dbReference type="ARBA" id="ARBA00009981"/>
    </source>
</evidence>
<dbReference type="AlphaFoldDB" id="A0A1F6EGN4"/>
<dbReference type="InterPro" id="IPR036165">
    <property type="entry name" value="YefM-like_sf"/>
</dbReference>
<comment type="similarity">
    <text evidence="1 2">Belongs to the phD/YefM antitoxin family.</text>
</comment>
<evidence type="ECO:0000313" key="3">
    <source>
        <dbReference type="EMBL" id="OGG72815.1"/>
    </source>
</evidence>
<dbReference type="InterPro" id="IPR006442">
    <property type="entry name" value="Antitoxin_Phd/YefM"/>
</dbReference>
<comment type="function">
    <text evidence="2">Antitoxin component of a type II toxin-antitoxin (TA) system.</text>
</comment>
<proteinExistence type="inferred from homology"/>
<accession>A0A1F6EGN4</accession>
<dbReference type="EMBL" id="MFLY01000030">
    <property type="protein sequence ID" value="OGG72815.1"/>
    <property type="molecule type" value="Genomic_DNA"/>
</dbReference>
<name>A0A1F6EGN4_9BACT</name>